<dbReference type="EMBL" id="CAJVPL010002190">
    <property type="protein sequence ID" value="CAG8602371.1"/>
    <property type="molecule type" value="Genomic_DNA"/>
</dbReference>
<evidence type="ECO:0000256" key="4">
    <source>
        <dbReference type="ARBA" id="ARBA00022777"/>
    </source>
</evidence>
<evidence type="ECO:0000256" key="3">
    <source>
        <dbReference type="ARBA" id="ARBA00022741"/>
    </source>
</evidence>
<dbReference type="GO" id="GO:0006426">
    <property type="term" value="P:glycyl-tRNA aminoacylation"/>
    <property type="evidence" value="ECO:0007669"/>
    <property type="project" value="TreeGrafter"/>
</dbReference>
<dbReference type="InterPro" id="IPR004154">
    <property type="entry name" value="Anticodon-bd"/>
</dbReference>
<dbReference type="SUPFAM" id="SSF52954">
    <property type="entry name" value="Class II aaRS ABD-related"/>
    <property type="match status" value="1"/>
</dbReference>
<evidence type="ECO:0000256" key="5">
    <source>
        <dbReference type="ARBA" id="ARBA00022840"/>
    </source>
</evidence>
<dbReference type="Gene3D" id="3.40.50.300">
    <property type="entry name" value="P-loop containing nucleotide triphosphate hydrolases"/>
    <property type="match status" value="2"/>
</dbReference>
<dbReference type="Proteomes" id="UP000789831">
    <property type="component" value="Unassembled WGS sequence"/>
</dbReference>
<dbReference type="InterPro" id="IPR027031">
    <property type="entry name" value="Gly-tRNA_synthase/POLG2"/>
</dbReference>
<comment type="caution">
    <text evidence="10">The sequence shown here is derived from an EMBL/GenBank/DDBJ whole genome shotgun (WGS) entry which is preliminary data.</text>
</comment>
<dbReference type="EC" id="2.7.4.25" evidence="1"/>
<dbReference type="Gene3D" id="3.40.50.800">
    <property type="entry name" value="Anticodon-binding domain"/>
    <property type="match status" value="1"/>
</dbReference>
<evidence type="ECO:0000259" key="9">
    <source>
        <dbReference type="Pfam" id="PF03129"/>
    </source>
</evidence>
<accession>A0A9N9GDG2</accession>
<dbReference type="AlphaFoldDB" id="A0A9N9GDG2"/>
<gene>
    <name evidence="10" type="ORF">AGERDE_LOCUS9168</name>
</gene>
<proteinExistence type="predicted"/>
<dbReference type="SUPFAM" id="SSF55681">
    <property type="entry name" value="Class II aaRS and biotin synthetases"/>
    <property type="match status" value="1"/>
</dbReference>
<dbReference type="InterPro" id="IPR027417">
    <property type="entry name" value="P-loop_NTPase"/>
</dbReference>
<keyword evidence="4" id="KW-0418">Kinase</keyword>
<dbReference type="PANTHER" id="PTHR10745:SF8">
    <property type="entry name" value="DNA POLYMERASE SUBUNIT GAMMA-2, MITOCHONDRIAL"/>
    <property type="match status" value="1"/>
</dbReference>
<feature type="domain" description="Anticodon-binding" evidence="9">
    <location>
        <begin position="200"/>
        <end position="287"/>
    </location>
</feature>
<protein>
    <recommendedName>
        <fullName evidence="1">(d)CMP kinase</fullName>
        <ecNumber evidence="1">2.7.4.25</ecNumber>
    </recommendedName>
</protein>
<evidence type="ECO:0000313" key="11">
    <source>
        <dbReference type="Proteomes" id="UP000789831"/>
    </source>
</evidence>
<dbReference type="GO" id="GO:0005737">
    <property type="term" value="C:cytoplasm"/>
    <property type="evidence" value="ECO:0007669"/>
    <property type="project" value="TreeGrafter"/>
</dbReference>
<dbReference type="PANTHER" id="PTHR10745">
    <property type="entry name" value="GLYCYL-TRNA SYNTHETASE/DNA POLYMERASE SUBUNIT GAMMA-2"/>
    <property type="match status" value="1"/>
</dbReference>
<keyword evidence="5" id="KW-0067">ATP-binding</keyword>
<evidence type="ECO:0000256" key="1">
    <source>
        <dbReference type="ARBA" id="ARBA00012906"/>
    </source>
</evidence>
<evidence type="ECO:0000256" key="6">
    <source>
        <dbReference type="ARBA" id="ARBA00047615"/>
    </source>
</evidence>
<keyword evidence="11" id="KW-1185">Reference proteome</keyword>
<dbReference type="InterPro" id="IPR011994">
    <property type="entry name" value="Cytidylate_kinase_dom"/>
</dbReference>
<organism evidence="10 11">
    <name type="scientific">Ambispora gerdemannii</name>
    <dbReference type="NCBI Taxonomy" id="144530"/>
    <lineage>
        <taxon>Eukaryota</taxon>
        <taxon>Fungi</taxon>
        <taxon>Fungi incertae sedis</taxon>
        <taxon>Mucoromycota</taxon>
        <taxon>Glomeromycotina</taxon>
        <taxon>Glomeromycetes</taxon>
        <taxon>Archaeosporales</taxon>
        <taxon>Ambisporaceae</taxon>
        <taxon>Ambispora</taxon>
    </lineage>
</organism>
<dbReference type="Gene3D" id="3.30.930.10">
    <property type="entry name" value="Bira Bifunctional Protein, Domain 2"/>
    <property type="match status" value="2"/>
</dbReference>
<evidence type="ECO:0000256" key="8">
    <source>
        <dbReference type="SAM" id="MobiDB-lite"/>
    </source>
</evidence>
<feature type="compositionally biased region" description="Basic and acidic residues" evidence="8">
    <location>
        <begin position="734"/>
        <end position="746"/>
    </location>
</feature>
<comment type="catalytic activity">
    <reaction evidence="7">
        <text>CMP + ATP = CDP + ADP</text>
        <dbReference type="Rhea" id="RHEA:11600"/>
        <dbReference type="ChEBI" id="CHEBI:30616"/>
        <dbReference type="ChEBI" id="CHEBI:58069"/>
        <dbReference type="ChEBI" id="CHEBI:60377"/>
        <dbReference type="ChEBI" id="CHEBI:456216"/>
        <dbReference type="EC" id="2.7.4.25"/>
    </reaction>
</comment>
<dbReference type="SUPFAM" id="SSF52540">
    <property type="entry name" value="P-loop containing nucleoside triphosphate hydrolases"/>
    <property type="match status" value="1"/>
</dbReference>
<evidence type="ECO:0000313" key="10">
    <source>
        <dbReference type="EMBL" id="CAG8602371.1"/>
    </source>
</evidence>
<dbReference type="InterPro" id="IPR036621">
    <property type="entry name" value="Anticodon-bd_dom_sf"/>
</dbReference>
<keyword evidence="3" id="KW-0547">Nucleotide-binding</keyword>
<dbReference type="Pfam" id="PF03129">
    <property type="entry name" value="HGTP_anticodon"/>
    <property type="match status" value="1"/>
</dbReference>
<name>A0A9N9GDG2_9GLOM</name>
<reference evidence="10" key="1">
    <citation type="submission" date="2021-06" db="EMBL/GenBank/DDBJ databases">
        <authorList>
            <person name="Kallberg Y."/>
            <person name="Tangrot J."/>
            <person name="Rosling A."/>
        </authorList>
    </citation>
    <scope>NUCLEOTIDE SEQUENCE</scope>
    <source>
        <strain evidence="10">MT106</strain>
    </source>
</reference>
<sequence length="757" mass="86761">MPENTGIIAKEKKELTSYLKEQGFLISNAEIYQGLASAWDLELEDKNNYNFKAICSNCEIVDGKENVVYLRPETAQGIFINFPSIQRSTHRQLPFGIGQIGKSFRNEITLRHGIFRTRELCSNSHRGNYDLSQHSQHSGKKISINGIVPEVIEVSFGVERLMLAALEDAYQEEVKTNEDGSQTNREILRLHPLLSPYFVAIIPLPVSQDKAGGKEKIRAKAYQLYCELLKISNFTVTYEKTNDIGKSYRRQDAIGTYFCFTVDDQTLQSNTITCRQRDTMKQTKLDADINSLKNYLNSLYEEYWQEQTIAVIDYKKDLGEQLAEPSVKDVSQLLKDSETLEKTIKRALNSKNKNFSSNERAEIQRGLNNSQISLDSVITGIDLNKLTDEELKILYSLLYDRGKKLVELKTKVSIGKTYEELRKQMDITQRNWKIPFHEQQEIDVQLKKPVLVGGRKASKDFPDDVNHFKTVHHMKEKNGEEWAIDLRGPVKIDFDGYGGFLTKEDKKGSTEGKKTFGLTLSDPVTSLAFKDKNEKIIDEVKIVGRNHRSITIKLKKKLFFNREGYDEWLTDVYQTDEQSGRNYFDICWEEVIETIAHELAHSVINSLHAKYDGEKGGGHEKKIVKFNIAIDGPVGSGKTTIGQLVAKKLGYQFFDNWLAGNRKRIVADLEKLRGQLSSPEISDLASRLSPLAKLRKIILDFQRELTAERASLEERVRRRNKQYEIKLSSEAVKKELQNRDERDEKRKKSPLKKTADS</sequence>
<dbReference type="GO" id="GO:0036431">
    <property type="term" value="F:dCMP kinase activity"/>
    <property type="evidence" value="ECO:0007669"/>
    <property type="project" value="InterPro"/>
</dbReference>
<dbReference type="GO" id="GO:0005524">
    <property type="term" value="F:ATP binding"/>
    <property type="evidence" value="ECO:0007669"/>
    <property type="project" value="UniProtKB-KW"/>
</dbReference>
<feature type="region of interest" description="Disordered" evidence="8">
    <location>
        <begin position="734"/>
        <end position="757"/>
    </location>
</feature>
<evidence type="ECO:0000256" key="7">
    <source>
        <dbReference type="ARBA" id="ARBA00048478"/>
    </source>
</evidence>
<dbReference type="GO" id="GO:0004820">
    <property type="term" value="F:glycine-tRNA ligase activity"/>
    <property type="evidence" value="ECO:0007669"/>
    <property type="project" value="TreeGrafter"/>
</dbReference>
<keyword evidence="2" id="KW-0808">Transferase</keyword>
<evidence type="ECO:0000256" key="2">
    <source>
        <dbReference type="ARBA" id="ARBA00022679"/>
    </source>
</evidence>
<dbReference type="CDD" id="cd02020">
    <property type="entry name" value="CMPK"/>
    <property type="match status" value="1"/>
</dbReference>
<dbReference type="InterPro" id="IPR045864">
    <property type="entry name" value="aa-tRNA-synth_II/BPL/LPL"/>
</dbReference>
<dbReference type="OrthoDB" id="57698at2759"/>
<comment type="catalytic activity">
    <reaction evidence="6">
        <text>dCMP + ATP = dCDP + ADP</text>
        <dbReference type="Rhea" id="RHEA:25094"/>
        <dbReference type="ChEBI" id="CHEBI:30616"/>
        <dbReference type="ChEBI" id="CHEBI:57566"/>
        <dbReference type="ChEBI" id="CHEBI:58593"/>
        <dbReference type="ChEBI" id="CHEBI:456216"/>
        <dbReference type="EC" id="2.7.4.25"/>
    </reaction>
</comment>